<dbReference type="EMBL" id="KZ679297">
    <property type="protein sequence ID" value="PTB34802.1"/>
    <property type="molecule type" value="Genomic_DNA"/>
</dbReference>
<dbReference type="Proteomes" id="UP000240493">
    <property type="component" value="Unassembled WGS sequence"/>
</dbReference>
<evidence type="ECO:0008006" key="3">
    <source>
        <dbReference type="Google" id="ProtNLM"/>
    </source>
</evidence>
<dbReference type="STRING" id="1042311.A0A2T3YQE9"/>
<dbReference type="OrthoDB" id="4894734at2759"/>
<name>A0A2T3YQE9_TRIA4</name>
<evidence type="ECO:0000313" key="2">
    <source>
        <dbReference type="Proteomes" id="UP000240493"/>
    </source>
</evidence>
<sequence>MLHLPNELFPAIAAELEFERDINALARTNWRFFSCLNHLLYLRNIQYSNNSALKWSAICGQERTAKKALDYGALW</sequence>
<accession>A0A2T3YQE9</accession>
<proteinExistence type="predicted"/>
<reference evidence="1 2" key="1">
    <citation type="submission" date="2016-07" db="EMBL/GenBank/DDBJ databases">
        <title>Multiple horizontal gene transfer events from other fungi enriched the ability of initially mycotrophic Trichoderma (Ascomycota) to feed on dead plant biomass.</title>
        <authorList>
            <consortium name="DOE Joint Genome Institute"/>
            <person name="Aerts A."/>
            <person name="Atanasova L."/>
            <person name="Chenthamara K."/>
            <person name="Zhang J."/>
            <person name="Grujic M."/>
            <person name="Henrissat B."/>
            <person name="Kuo A."/>
            <person name="Salamov A."/>
            <person name="Lipzen A."/>
            <person name="Labutti K."/>
            <person name="Barry K."/>
            <person name="Miao Y."/>
            <person name="Rahimi M.J."/>
            <person name="Shen Q."/>
            <person name="Grigoriev I.V."/>
            <person name="Kubicek C.P."/>
            <person name="Druzhinina I.S."/>
        </authorList>
    </citation>
    <scope>NUCLEOTIDE SEQUENCE [LARGE SCALE GENOMIC DNA]</scope>
    <source>
        <strain evidence="1 2">CBS 433.97</strain>
    </source>
</reference>
<keyword evidence="2" id="KW-1185">Reference proteome</keyword>
<gene>
    <name evidence="1" type="ORF">M441DRAFT_154848</name>
</gene>
<protein>
    <recommendedName>
        <fullName evidence="3">F-box domain-containing protein</fullName>
    </recommendedName>
</protein>
<evidence type="ECO:0000313" key="1">
    <source>
        <dbReference type="EMBL" id="PTB34802.1"/>
    </source>
</evidence>
<dbReference type="AlphaFoldDB" id="A0A2T3YQE9"/>
<organism evidence="1 2">
    <name type="scientific">Trichoderma asperellum (strain ATCC 204424 / CBS 433.97 / NBRC 101777)</name>
    <dbReference type="NCBI Taxonomy" id="1042311"/>
    <lineage>
        <taxon>Eukaryota</taxon>
        <taxon>Fungi</taxon>
        <taxon>Dikarya</taxon>
        <taxon>Ascomycota</taxon>
        <taxon>Pezizomycotina</taxon>
        <taxon>Sordariomycetes</taxon>
        <taxon>Hypocreomycetidae</taxon>
        <taxon>Hypocreales</taxon>
        <taxon>Hypocreaceae</taxon>
        <taxon>Trichoderma</taxon>
    </lineage>
</organism>